<sequence length="701" mass="80402">MSNSFTDILSKSSDLLLQFDPPSDAWLFLLALPLVGHTNKNKRQDGNFKITFASFTLKNWSFNNNSVKNTFTSFKSQYSMEMVQSLGYVFTDKYMNSSDVQESFKTIERRSTHEFYEFCCLIQTHLKENHCLYFKDLAIMNNGNKNGSISTSIRMTSGDNQLFLIRCAVLTPMRLTFKSLNPEIGNRAVRLRGSDNFIRVYIRDENDEIFDTLDVNIRSRFKSKLFTNGITCMNRVYYCLASSTSQMKDFSYWFIALNDGETTDQVLMQYGDFSGIKNLATYVARTENGYCFTDGCGLISLGLAQEVAEKIGLPVKQPRDIPSVFQIRMAGCKGVLVIDPESRDTDYYIKIRDSMVKFLSNDWTLDICDYSRPVPLALNNQVIRLFSDLGNGFDVFESLHIGFFFLDLCSKENLLRNKIPLPVNEARNLFGVADPTGLLKPGQCFIQYTVISKAKKKTYKVVKGTVLVTKNPCLYPGDIRKLEAVDVLILRHCSRDCIVFPVTGSRPHSDEISGSDLDGDQYWVYWGNDLKINHPIEPLSHSSAEKLTVPNITNEMVIDYYLDMFQSKWYSLIADVHMVLSDKMEQGTQSKECVELATLFYRAIDSPKTGEIINMDKVFRWRDEYCTSYPKFMMKFDRPYYPSTSIPEKLYLNAKSIELGRKENYERYQTTGTHQNRVSTSNMNNVVLEHVQPSSLLQHLL</sequence>
<dbReference type="EMBL" id="CAJNOK010021114">
    <property type="protein sequence ID" value="CAF1327229.1"/>
    <property type="molecule type" value="Genomic_DNA"/>
</dbReference>
<comment type="caution">
    <text evidence="3">The sequence shown here is derived from an EMBL/GenBank/DDBJ whole genome shotgun (WGS) entry which is preliminary data.</text>
</comment>
<feature type="domain" description="RDRP core" evidence="2">
    <location>
        <begin position="288"/>
        <end position="399"/>
    </location>
</feature>
<dbReference type="GO" id="GO:0030422">
    <property type="term" value="P:siRNA processing"/>
    <property type="evidence" value="ECO:0007669"/>
    <property type="project" value="TreeGrafter"/>
</dbReference>
<accession>A0A814N411</accession>
<dbReference type="InterPro" id="IPR057596">
    <property type="entry name" value="RDRP_core"/>
</dbReference>
<dbReference type="PANTHER" id="PTHR23079:SF55">
    <property type="entry name" value="RNA-DIRECTED RNA POLYMERASE"/>
    <property type="match status" value="1"/>
</dbReference>
<keyword evidence="1" id="KW-0694">RNA-binding</keyword>
<dbReference type="EMBL" id="CAJOBA010042727">
    <property type="protein sequence ID" value="CAF4138668.1"/>
    <property type="molecule type" value="Genomic_DNA"/>
</dbReference>
<dbReference type="OrthoDB" id="6513042at2759"/>
<comment type="catalytic activity">
    <reaction evidence="1">
        <text>RNA(n) + a ribonucleoside 5'-triphosphate = RNA(n+1) + diphosphate</text>
        <dbReference type="Rhea" id="RHEA:21248"/>
        <dbReference type="Rhea" id="RHEA-COMP:14527"/>
        <dbReference type="Rhea" id="RHEA-COMP:17342"/>
        <dbReference type="ChEBI" id="CHEBI:33019"/>
        <dbReference type="ChEBI" id="CHEBI:61557"/>
        <dbReference type="ChEBI" id="CHEBI:140395"/>
        <dbReference type="EC" id="2.7.7.48"/>
    </reaction>
</comment>
<evidence type="ECO:0000313" key="4">
    <source>
        <dbReference type="EMBL" id="CAF1327229.1"/>
    </source>
</evidence>
<evidence type="ECO:0000313" key="6">
    <source>
        <dbReference type="EMBL" id="CAF4138668.1"/>
    </source>
</evidence>
<comment type="similarity">
    <text evidence="1">Belongs to the RdRP family.</text>
</comment>
<reference evidence="3" key="1">
    <citation type="submission" date="2021-02" db="EMBL/GenBank/DDBJ databases">
        <authorList>
            <person name="Nowell W R."/>
        </authorList>
    </citation>
    <scope>NUCLEOTIDE SEQUENCE</scope>
</reference>
<keyword evidence="1" id="KW-0808">Transferase</keyword>
<dbReference type="Proteomes" id="UP000677228">
    <property type="component" value="Unassembled WGS sequence"/>
</dbReference>
<dbReference type="Proteomes" id="UP000682733">
    <property type="component" value="Unassembled WGS sequence"/>
</dbReference>
<proteinExistence type="inferred from homology"/>
<keyword evidence="1" id="KW-0548">Nucleotidyltransferase</keyword>
<gene>
    <name evidence="3" type="ORF">GPM918_LOCUS18108</name>
    <name evidence="4" type="ORF">OVA965_LOCUS29718</name>
    <name evidence="5" type="ORF">SRO942_LOCUS18105</name>
    <name evidence="6" type="ORF">TMI583_LOCUS30503</name>
</gene>
<dbReference type="AlphaFoldDB" id="A0A814N411"/>
<evidence type="ECO:0000313" key="7">
    <source>
        <dbReference type="Proteomes" id="UP000663829"/>
    </source>
</evidence>
<keyword evidence="7" id="KW-1185">Reference proteome</keyword>
<dbReference type="EMBL" id="CAJNOQ010005147">
    <property type="protein sequence ID" value="CAF1087992.1"/>
    <property type="molecule type" value="Genomic_DNA"/>
</dbReference>
<protein>
    <recommendedName>
        <fullName evidence="1">RNA-dependent RNA polymerase</fullName>
        <ecNumber evidence="1">2.7.7.48</ecNumber>
    </recommendedName>
</protein>
<dbReference type="GO" id="GO:0003968">
    <property type="term" value="F:RNA-directed RNA polymerase activity"/>
    <property type="evidence" value="ECO:0007669"/>
    <property type="project" value="UniProtKB-KW"/>
</dbReference>
<dbReference type="GO" id="GO:0031380">
    <property type="term" value="C:nuclear RNA-directed RNA polymerase complex"/>
    <property type="evidence" value="ECO:0007669"/>
    <property type="project" value="TreeGrafter"/>
</dbReference>
<organism evidence="3 7">
    <name type="scientific">Didymodactylos carnosus</name>
    <dbReference type="NCBI Taxonomy" id="1234261"/>
    <lineage>
        <taxon>Eukaryota</taxon>
        <taxon>Metazoa</taxon>
        <taxon>Spiralia</taxon>
        <taxon>Gnathifera</taxon>
        <taxon>Rotifera</taxon>
        <taxon>Eurotatoria</taxon>
        <taxon>Bdelloidea</taxon>
        <taxon>Philodinida</taxon>
        <taxon>Philodinidae</taxon>
        <taxon>Didymodactylos</taxon>
    </lineage>
</organism>
<dbReference type="Proteomes" id="UP000663829">
    <property type="component" value="Unassembled WGS sequence"/>
</dbReference>
<dbReference type="GO" id="GO:0003723">
    <property type="term" value="F:RNA binding"/>
    <property type="evidence" value="ECO:0007669"/>
    <property type="project" value="UniProtKB-KW"/>
</dbReference>
<evidence type="ECO:0000259" key="2">
    <source>
        <dbReference type="Pfam" id="PF05183"/>
    </source>
</evidence>
<dbReference type="Pfam" id="PF05183">
    <property type="entry name" value="RdRP"/>
    <property type="match status" value="3"/>
</dbReference>
<evidence type="ECO:0000313" key="5">
    <source>
        <dbReference type="EMBL" id="CAF3853498.1"/>
    </source>
</evidence>
<evidence type="ECO:0000313" key="3">
    <source>
        <dbReference type="EMBL" id="CAF1087992.1"/>
    </source>
</evidence>
<dbReference type="Proteomes" id="UP000681722">
    <property type="component" value="Unassembled WGS sequence"/>
</dbReference>
<dbReference type="InterPro" id="IPR007855">
    <property type="entry name" value="RDRP"/>
</dbReference>
<name>A0A814N411_9BILA</name>
<feature type="domain" description="RDRP core" evidence="2">
    <location>
        <begin position="413"/>
        <end position="652"/>
    </location>
</feature>
<dbReference type="EMBL" id="CAJOBC010005147">
    <property type="protein sequence ID" value="CAF3853498.1"/>
    <property type="molecule type" value="Genomic_DNA"/>
</dbReference>
<dbReference type="PANTHER" id="PTHR23079">
    <property type="entry name" value="RNA-DEPENDENT RNA POLYMERASE"/>
    <property type="match status" value="1"/>
</dbReference>
<dbReference type="EC" id="2.7.7.48" evidence="1"/>
<evidence type="ECO:0000256" key="1">
    <source>
        <dbReference type="RuleBase" id="RU363098"/>
    </source>
</evidence>
<keyword evidence="1" id="KW-0696">RNA-directed RNA polymerase</keyword>
<feature type="domain" description="RDRP core" evidence="2">
    <location>
        <begin position="170"/>
        <end position="286"/>
    </location>
</feature>